<organism evidence="8">
    <name type="scientific">hydrothermal vent metagenome</name>
    <dbReference type="NCBI Taxonomy" id="652676"/>
    <lineage>
        <taxon>unclassified sequences</taxon>
        <taxon>metagenomes</taxon>
        <taxon>ecological metagenomes</taxon>
    </lineage>
</organism>
<dbReference type="GO" id="GO:0032196">
    <property type="term" value="P:transposition"/>
    <property type="evidence" value="ECO:0007669"/>
    <property type="project" value="UniProtKB-KW"/>
</dbReference>
<evidence type="ECO:0000256" key="2">
    <source>
        <dbReference type="ARBA" id="ARBA00011044"/>
    </source>
</evidence>
<feature type="domain" description="Cas12f1-like TNB" evidence="7">
    <location>
        <begin position="232"/>
        <end position="298"/>
    </location>
</feature>
<gene>
    <name evidence="8" type="ORF">MNBD_GAMMA01-1320</name>
</gene>
<dbReference type="GO" id="GO:0003677">
    <property type="term" value="F:DNA binding"/>
    <property type="evidence" value="ECO:0007669"/>
    <property type="project" value="UniProtKB-KW"/>
</dbReference>
<comment type="similarity">
    <text evidence="2">In the N-terminal section; belongs to the transposase 2 family.</text>
</comment>
<dbReference type="InterPro" id="IPR010095">
    <property type="entry name" value="Cas12f1-like_TNB"/>
</dbReference>
<keyword evidence="4" id="KW-0238">DNA-binding</keyword>
<sequence length="329" mass="37737">MKREDRPWLAEVNAQSLQASLINLDRAFMNFFRKKTKFPRFKKKTDKQSFQVPQRGKIDFENRKLIIPKFQEGIRCKMSRRFEGETKTFTVSKTTTGKYFVSVLVETPEEIPDKQPITEASTIGIDVGIKTFATLSTGEEIENPRLLKEELARLKVLKRRASKKKKGSINRRKAFKKVALHHERIAGRRNDFLHKLTHRLISENQAVAIEDLNIAGMMKNHCLAQAIADVSWSEFFRQLEYKAEWKGKNVLKVGRFEPSSKMCSCGVINTKLTLKDRTWTCTACGITHARDVLAAQNIKRFALLNDNLKNSGQGLTGELSEVRCCNDDR</sequence>
<dbReference type="Pfam" id="PF01385">
    <property type="entry name" value="OrfB_IS605"/>
    <property type="match status" value="1"/>
</dbReference>
<evidence type="ECO:0000313" key="8">
    <source>
        <dbReference type="EMBL" id="VAW38930.1"/>
    </source>
</evidence>
<evidence type="ECO:0000259" key="7">
    <source>
        <dbReference type="Pfam" id="PF07282"/>
    </source>
</evidence>
<evidence type="ECO:0000256" key="4">
    <source>
        <dbReference type="ARBA" id="ARBA00023125"/>
    </source>
</evidence>
<dbReference type="NCBIfam" id="NF040570">
    <property type="entry name" value="guided_TnpB"/>
    <property type="match status" value="1"/>
</dbReference>
<dbReference type="AlphaFoldDB" id="A0A3B0VE58"/>
<feature type="domain" description="Probable transposase IS891/IS1136/IS1341" evidence="6">
    <location>
        <begin position="104"/>
        <end position="220"/>
    </location>
</feature>
<dbReference type="PANTHER" id="PTHR30405">
    <property type="entry name" value="TRANSPOSASE"/>
    <property type="match status" value="1"/>
</dbReference>
<keyword evidence="3" id="KW-0815">Transposition</keyword>
<reference evidence="8" key="1">
    <citation type="submission" date="2018-06" db="EMBL/GenBank/DDBJ databases">
        <authorList>
            <person name="Zhirakovskaya E."/>
        </authorList>
    </citation>
    <scope>NUCLEOTIDE SEQUENCE</scope>
</reference>
<comment type="similarity">
    <text evidence="1">In the C-terminal section; belongs to the transposase 35 family.</text>
</comment>
<dbReference type="Pfam" id="PF07282">
    <property type="entry name" value="Cas12f1-like_TNB"/>
    <property type="match status" value="1"/>
</dbReference>
<accession>A0A3B0VE58</accession>
<name>A0A3B0VE58_9ZZZZ</name>
<dbReference type="InterPro" id="IPR051399">
    <property type="entry name" value="RNA-guided_DNA_endo/Transpos"/>
</dbReference>
<dbReference type="GO" id="GO:0006310">
    <property type="term" value="P:DNA recombination"/>
    <property type="evidence" value="ECO:0007669"/>
    <property type="project" value="UniProtKB-KW"/>
</dbReference>
<evidence type="ECO:0000256" key="1">
    <source>
        <dbReference type="ARBA" id="ARBA00008761"/>
    </source>
</evidence>
<dbReference type="InterPro" id="IPR001959">
    <property type="entry name" value="Transposase"/>
</dbReference>
<protein>
    <submittedName>
        <fullName evidence="8">Mobile element protein</fullName>
    </submittedName>
</protein>
<proteinExistence type="inferred from homology"/>
<dbReference type="PANTHER" id="PTHR30405:SF25">
    <property type="entry name" value="RNA-GUIDED DNA ENDONUCLEASE INSQ-RELATED"/>
    <property type="match status" value="1"/>
</dbReference>
<evidence type="ECO:0000256" key="3">
    <source>
        <dbReference type="ARBA" id="ARBA00022578"/>
    </source>
</evidence>
<evidence type="ECO:0000259" key="6">
    <source>
        <dbReference type="Pfam" id="PF01385"/>
    </source>
</evidence>
<keyword evidence="5" id="KW-0233">DNA recombination</keyword>
<dbReference type="EMBL" id="UOEW01000214">
    <property type="protein sequence ID" value="VAW38930.1"/>
    <property type="molecule type" value="Genomic_DNA"/>
</dbReference>
<dbReference type="NCBIfam" id="TIGR01766">
    <property type="entry name" value="IS200/IS605 family accessory protein TnpB-like domain"/>
    <property type="match status" value="1"/>
</dbReference>
<evidence type="ECO:0000256" key="5">
    <source>
        <dbReference type="ARBA" id="ARBA00023172"/>
    </source>
</evidence>